<dbReference type="InterPro" id="IPR018170">
    <property type="entry name" value="Aldo/ket_reductase_CS"/>
</dbReference>
<comment type="caution">
    <text evidence="8">The sequence shown here is derived from an EMBL/GenBank/DDBJ whole genome shotgun (WGS) entry which is preliminary data.</text>
</comment>
<dbReference type="AlphaFoldDB" id="A0A8H5AZN7"/>
<dbReference type="PROSITE" id="PS00798">
    <property type="entry name" value="ALDOKETO_REDUCTASE_1"/>
    <property type="match status" value="1"/>
</dbReference>
<dbReference type="InterPro" id="IPR023210">
    <property type="entry name" value="NADP_OxRdtase_dom"/>
</dbReference>
<dbReference type="Proteomes" id="UP000541558">
    <property type="component" value="Unassembled WGS sequence"/>
</dbReference>
<dbReference type="InterPro" id="IPR020471">
    <property type="entry name" value="AKR"/>
</dbReference>
<keyword evidence="2" id="KW-0560">Oxidoreductase</keyword>
<feature type="binding site" evidence="4">
    <location>
        <position position="113"/>
    </location>
    <ligand>
        <name>substrate</name>
    </ligand>
</feature>
<feature type="domain" description="NADP-dependent oxidoreductase" evidence="7">
    <location>
        <begin position="30"/>
        <end position="264"/>
    </location>
</feature>
<accession>A0A8H5AZN7</accession>
<dbReference type="PROSITE" id="PS00062">
    <property type="entry name" value="ALDOKETO_REDUCTASE_2"/>
    <property type="match status" value="1"/>
</dbReference>
<evidence type="ECO:0000256" key="3">
    <source>
        <dbReference type="PIRSR" id="PIRSR000097-1"/>
    </source>
</evidence>
<dbReference type="PROSITE" id="PS00063">
    <property type="entry name" value="ALDOKETO_REDUCTASE_3"/>
    <property type="match status" value="1"/>
</dbReference>
<dbReference type="GO" id="GO:0016491">
    <property type="term" value="F:oxidoreductase activity"/>
    <property type="evidence" value="ECO:0007669"/>
    <property type="project" value="UniProtKB-KW"/>
</dbReference>
<organism evidence="8 9">
    <name type="scientific">Ephemerocybe angulata</name>
    <dbReference type="NCBI Taxonomy" id="980116"/>
    <lineage>
        <taxon>Eukaryota</taxon>
        <taxon>Fungi</taxon>
        <taxon>Dikarya</taxon>
        <taxon>Basidiomycota</taxon>
        <taxon>Agaricomycotina</taxon>
        <taxon>Agaricomycetes</taxon>
        <taxon>Agaricomycetidae</taxon>
        <taxon>Agaricales</taxon>
        <taxon>Agaricineae</taxon>
        <taxon>Psathyrellaceae</taxon>
        <taxon>Ephemerocybe</taxon>
    </lineage>
</organism>
<evidence type="ECO:0000256" key="1">
    <source>
        <dbReference type="ARBA" id="ARBA00007905"/>
    </source>
</evidence>
<dbReference type="PANTHER" id="PTHR43827:SF13">
    <property type="entry name" value="ALDO_KETO REDUCTASE FAMILY PROTEIN"/>
    <property type="match status" value="1"/>
</dbReference>
<feature type="active site" description="Proton donor" evidence="3">
    <location>
        <position position="55"/>
    </location>
</feature>
<dbReference type="EMBL" id="JAACJK010000222">
    <property type="protein sequence ID" value="KAF5314014.1"/>
    <property type="molecule type" value="Genomic_DNA"/>
</dbReference>
<keyword evidence="9" id="KW-1185">Reference proteome</keyword>
<evidence type="ECO:0000256" key="4">
    <source>
        <dbReference type="PIRSR" id="PIRSR000097-2"/>
    </source>
</evidence>
<reference evidence="8 9" key="1">
    <citation type="journal article" date="2020" name="ISME J.">
        <title>Uncovering the hidden diversity of litter-decomposition mechanisms in mushroom-forming fungi.</title>
        <authorList>
            <person name="Floudas D."/>
            <person name="Bentzer J."/>
            <person name="Ahren D."/>
            <person name="Johansson T."/>
            <person name="Persson P."/>
            <person name="Tunlid A."/>
        </authorList>
    </citation>
    <scope>NUCLEOTIDE SEQUENCE [LARGE SCALE GENOMIC DNA]</scope>
    <source>
        <strain evidence="8 9">CBS 175.51</strain>
    </source>
</reference>
<dbReference type="FunFam" id="3.20.20.100:FF:000015">
    <property type="entry name" value="Oxidoreductase, aldo/keto reductase family"/>
    <property type="match status" value="1"/>
</dbReference>
<evidence type="ECO:0000313" key="9">
    <source>
        <dbReference type="Proteomes" id="UP000541558"/>
    </source>
</evidence>
<protein>
    <recommendedName>
        <fullName evidence="7">NADP-dependent oxidoreductase domain-containing protein</fullName>
    </recommendedName>
</protein>
<dbReference type="CDD" id="cd19071">
    <property type="entry name" value="AKR_AKR1-5-like"/>
    <property type="match status" value="1"/>
</dbReference>
<dbReference type="Pfam" id="PF00248">
    <property type="entry name" value="Aldo_ket_red"/>
    <property type="match status" value="1"/>
</dbReference>
<dbReference type="InterPro" id="IPR036812">
    <property type="entry name" value="NAD(P)_OxRdtase_dom_sf"/>
</dbReference>
<dbReference type="PIRSF" id="PIRSF000097">
    <property type="entry name" value="AKR"/>
    <property type="match status" value="1"/>
</dbReference>
<feature type="region of interest" description="Disordered" evidence="6">
    <location>
        <begin position="259"/>
        <end position="279"/>
    </location>
</feature>
<comment type="similarity">
    <text evidence="1">Belongs to the aldo/keto reductase family.</text>
</comment>
<dbReference type="SUPFAM" id="SSF51430">
    <property type="entry name" value="NAD(P)-linked oxidoreductase"/>
    <property type="match status" value="1"/>
</dbReference>
<proteinExistence type="inferred from homology"/>
<evidence type="ECO:0000259" key="7">
    <source>
        <dbReference type="Pfam" id="PF00248"/>
    </source>
</evidence>
<name>A0A8H5AZN7_9AGAR</name>
<feature type="site" description="Lowers pKa of active site Tyr" evidence="5">
    <location>
        <position position="80"/>
    </location>
</feature>
<evidence type="ECO:0000313" key="8">
    <source>
        <dbReference type="EMBL" id="KAF5314014.1"/>
    </source>
</evidence>
<dbReference type="OrthoDB" id="416253at2759"/>
<dbReference type="PRINTS" id="PR00069">
    <property type="entry name" value="ALDKETRDTASE"/>
</dbReference>
<evidence type="ECO:0000256" key="2">
    <source>
        <dbReference type="ARBA" id="ARBA00023002"/>
    </source>
</evidence>
<dbReference type="PANTHER" id="PTHR43827">
    <property type="entry name" value="2,5-DIKETO-D-GLUCONIC ACID REDUCTASE"/>
    <property type="match status" value="1"/>
</dbReference>
<evidence type="ECO:0000256" key="6">
    <source>
        <dbReference type="SAM" id="MobiDB-lite"/>
    </source>
</evidence>
<gene>
    <name evidence="8" type="ORF">D9611_006798</name>
</gene>
<evidence type="ECO:0000256" key="5">
    <source>
        <dbReference type="PIRSR" id="PIRSR000097-3"/>
    </source>
</evidence>
<dbReference type="Gene3D" id="3.20.20.100">
    <property type="entry name" value="NADP-dependent oxidoreductase domain"/>
    <property type="match status" value="1"/>
</dbReference>
<sequence>MSTTPLTIKSSVRLSSGYLLPLLGFGVYRNTQRAKESVLEAFRAGYRHVDSAQTYRNEVDVGDAVRESGIPREEVFITTKIGSSSHGYANTVRGVDESLKRFKFDYVDLFLIHDPLSGKAKRLETYKALLEAKQAGKIRSVGVSNYGVHHLEEIKGAGYEKPSVNQIELHPFCQQKPIVKYCQENSIVVEAYCPLIEGRMDHPVIQEIAKKLKRDPAQVLIRWSLQKGFVPLPKSATPSRIRSNADVFSFELSKEDMDKLDGLDKGSDGAVSWNPVDAA</sequence>